<evidence type="ECO:0000256" key="1">
    <source>
        <dbReference type="ARBA" id="ARBA00004123"/>
    </source>
</evidence>
<feature type="compositionally biased region" description="Polar residues" evidence="6">
    <location>
        <begin position="169"/>
        <end position="178"/>
    </location>
</feature>
<sequence length="449" mass="50414">MSLEDSFKRPTRPGSHQPAYRYPPQDDGRRMSSPMPQLPSVSSLLSGPEIIGPTPQQQTYQPQPPSFQPQYIETKHPLYLSEMNPSAPVQHIYHAPQEHAHVPYHRAEPVLVPIKPAIKPLARPERVPIPPLAQRRQSKKIGQRRDELEKDYVEINKSSAAGQARSIEQDPSSGSRSQDLLPFAQRESNDRFLEPSRQREASRLSAPPSATLTPLEADAVYSVSEHHTTRYDMTVRQQPKAARACGFGERDRRVIDPPPILQLATEDPAVTAEEHKLRLQRSSFVVHCTLWDPVTDTDASHMPGTTDKRQQRRLMGTLVSSPFYGKDEFNVDGCFFTFPDLSVRTPGTYSLKFKLVSIDLGCMGPGNSAPICAVVKSEPFDVFNAKDFCGMRASTELTKRLKHQGCLISVKKGNSKSNNTRDEDDEEEEEDDDLNDPTQPPAAKRIKHR</sequence>
<dbReference type="PROSITE" id="PS51821">
    <property type="entry name" value="VELVET"/>
    <property type="match status" value="1"/>
</dbReference>
<feature type="domain" description="Velvet" evidence="7">
    <location>
        <begin position="226"/>
        <end position="411"/>
    </location>
</feature>
<dbReference type="GO" id="GO:0005634">
    <property type="term" value="C:nucleus"/>
    <property type="evidence" value="ECO:0007669"/>
    <property type="project" value="UniProtKB-SubCell"/>
</dbReference>
<gene>
    <name evidence="8" type="ORF">D0Z07_6615</name>
</gene>
<evidence type="ECO:0000256" key="2">
    <source>
        <dbReference type="ARBA" id="ARBA00022969"/>
    </source>
</evidence>
<evidence type="ECO:0000259" key="7">
    <source>
        <dbReference type="PROSITE" id="PS51821"/>
    </source>
</evidence>
<feature type="region of interest" description="Disordered" evidence="6">
    <location>
        <begin position="411"/>
        <end position="449"/>
    </location>
</feature>
<evidence type="ECO:0000313" key="9">
    <source>
        <dbReference type="Proteomes" id="UP000785200"/>
    </source>
</evidence>
<dbReference type="Gene3D" id="2.60.40.3960">
    <property type="entry name" value="Velvet domain"/>
    <property type="match status" value="1"/>
</dbReference>
<protein>
    <submittedName>
        <fullName evidence="8">Sexual development regulator velC</fullName>
    </submittedName>
</protein>
<keyword evidence="2" id="KW-0749">Sporulation</keyword>
<dbReference type="EMBL" id="VNKQ01000012">
    <property type="protein sequence ID" value="KAG0647557.1"/>
    <property type="molecule type" value="Genomic_DNA"/>
</dbReference>
<dbReference type="PANTHER" id="PTHR33572">
    <property type="entry name" value="SPORE DEVELOPMENT REGULATOR VOSA"/>
    <property type="match status" value="1"/>
</dbReference>
<name>A0A9P6VGV8_9HELO</name>
<evidence type="ECO:0000313" key="8">
    <source>
        <dbReference type="EMBL" id="KAG0647557.1"/>
    </source>
</evidence>
<dbReference type="InterPro" id="IPR021740">
    <property type="entry name" value="Velvet"/>
</dbReference>
<evidence type="ECO:0000256" key="5">
    <source>
        <dbReference type="ARBA" id="ARBA00023242"/>
    </source>
</evidence>
<keyword evidence="4" id="KW-0804">Transcription</keyword>
<feature type="compositionally biased region" description="Basic and acidic residues" evidence="6">
    <location>
        <begin position="187"/>
        <end position="202"/>
    </location>
</feature>
<feature type="compositionally biased region" description="Acidic residues" evidence="6">
    <location>
        <begin position="422"/>
        <end position="435"/>
    </location>
</feature>
<keyword evidence="3" id="KW-0805">Transcription regulation</keyword>
<feature type="region of interest" description="Disordered" evidence="6">
    <location>
        <begin position="125"/>
        <end position="211"/>
    </location>
</feature>
<comment type="subcellular location">
    <subcellularLocation>
        <location evidence="1">Nucleus</location>
    </subcellularLocation>
</comment>
<dbReference type="AlphaFoldDB" id="A0A9P6VGV8"/>
<organism evidence="8 9">
    <name type="scientific">Hyphodiscus hymeniophilus</name>
    <dbReference type="NCBI Taxonomy" id="353542"/>
    <lineage>
        <taxon>Eukaryota</taxon>
        <taxon>Fungi</taxon>
        <taxon>Dikarya</taxon>
        <taxon>Ascomycota</taxon>
        <taxon>Pezizomycotina</taxon>
        <taxon>Leotiomycetes</taxon>
        <taxon>Helotiales</taxon>
        <taxon>Hyphodiscaceae</taxon>
        <taxon>Hyphodiscus</taxon>
    </lineage>
</organism>
<dbReference type="InterPro" id="IPR037525">
    <property type="entry name" value="Velvet_dom"/>
</dbReference>
<evidence type="ECO:0000256" key="3">
    <source>
        <dbReference type="ARBA" id="ARBA00023015"/>
    </source>
</evidence>
<keyword evidence="9" id="KW-1185">Reference proteome</keyword>
<dbReference type="InterPro" id="IPR038491">
    <property type="entry name" value="Velvet_dom_sf"/>
</dbReference>
<feature type="region of interest" description="Disordered" evidence="6">
    <location>
        <begin position="1"/>
        <end position="70"/>
    </location>
</feature>
<evidence type="ECO:0000256" key="6">
    <source>
        <dbReference type="SAM" id="MobiDB-lite"/>
    </source>
</evidence>
<keyword evidence="5" id="KW-0539">Nucleus</keyword>
<feature type="compositionally biased region" description="Basic and acidic residues" evidence="6">
    <location>
        <begin position="143"/>
        <end position="154"/>
    </location>
</feature>
<reference evidence="8" key="1">
    <citation type="submission" date="2019-07" db="EMBL/GenBank/DDBJ databases">
        <title>Hyphodiscus hymeniophilus genome sequencing and assembly.</title>
        <authorList>
            <person name="Kramer G."/>
            <person name="Nodwell J."/>
        </authorList>
    </citation>
    <scope>NUCLEOTIDE SEQUENCE</scope>
    <source>
        <strain evidence="8">ATCC 34498</strain>
    </source>
</reference>
<dbReference type="GO" id="GO:0030435">
    <property type="term" value="P:sporulation resulting in formation of a cellular spore"/>
    <property type="evidence" value="ECO:0007669"/>
    <property type="project" value="UniProtKB-KW"/>
</dbReference>
<dbReference type="OrthoDB" id="3056235at2759"/>
<evidence type="ECO:0000256" key="4">
    <source>
        <dbReference type="ARBA" id="ARBA00023163"/>
    </source>
</evidence>
<comment type="caution">
    <text evidence="8">The sequence shown here is derived from an EMBL/GenBank/DDBJ whole genome shotgun (WGS) entry which is preliminary data.</text>
</comment>
<dbReference type="PANTHER" id="PTHR33572:SF17">
    <property type="entry name" value="SEXUAL DEVELOPMENT REGULATOR VELC"/>
    <property type="match status" value="1"/>
</dbReference>
<proteinExistence type="predicted"/>
<accession>A0A9P6VGV8</accession>
<dbReference type="Pfam" id="PF11754">
    <property type="entry name" value="Velvet"/>
    <property type="match status" value="2"/>
</dbReference>
<dbReference type="Proteomes" id="UP000785200">
    <property type="component" value="Unassembled WGS sequence"/>
</dbReference>